<dbReference type="OrthoDB" id="8945177at2759"/>
<keyword evidence="1" id="KW-0732">Signal</keyword>
<organism evidence="2 3">
    <name type="scientific">Geotrypetes seraphini</name>
    <name type="common">Gaboon caecilian</name>
    <name type="synonym">Caecilia seraphini</name>
    <dbReference type="NCBI Taxonomy" id="260995"/>
    <lineage>
        <taxon>Eukaryota</taxon>
        <taxon>Metazoa</taxon>
        <taxon>Chordata</taxon>
        <taxon>Craniata</taxon>
        <taxon>Vertebrata</taxon>
        <taxon>Euteleostomi</taxon>
        <taxon>Amphibia</taxon>
        <taxon>Gymnophiona</taxon>
        <taxon>Geotrypetes</taxon>
    </lineage>
</organism>
<dbReference type="RefSeq" id="XP_033772875.1">
    <property type="nucleotide sequence ID" value="XM_033916984.1"/>
</dbReference>
<gene>
    <name evidence="3" type="primary">LOC117346836</name>
</gene>
<evidence type="ECO:0000313" key="3">
    <source>
        <dbReference type="RefSeq" id="XP_033772875.1"/>
    </source>
</evidence>
<dbReference type="GeneID" id="117346836"/>
<evidence type="ECO:0000313" key="2">
    <source>
        <dbReference type="Proteomes" id="UP000515159"/>
    </source>
</evidence>
<dbReference type="Proteomes" id="UP000515159">
    <property type="component" value="Chromosome 12"/>
</dbReference>
<reference evidence="3" key="1">
    <citation type="submission" date="2025-08" db="UniProtKB">
        <authorList>
            <consortium name="RefSeq"/>
        </authorList>
    </citation>
    <scope>IDENTIFICATION</scope>
</reference>
<keyword evidence="2" id="KW-1185">Reference proteome</keyword>
<dbReference type="Gene3D" id="2.10.60.10">
    <property type="entry name" value="CD59"/>
    <property type="match status" value="1"/>
</dbReference>
<protein>
    <submittedName>
        <fullName evidence="3">CD59 glycoprotein-like</fullName>
    </submittedName>
</protein>
<dbReference type="KEGG" id="gsh:117346836"/>
<dbReference type="AlphaFoldDB" id="A0A6P8NVS5"/>
<dbReference type="InterPro" id="IPR045860">
    <property type="entry name" value="Snake_toxin-like_sf"/>
</dbReference>
<proteinExistence type="predicted"/>
<dbReference type="FunCoup" id="A0A6P8NVS5">
    <property type="interactions" value="726"/>
</dbReference>
<dbReference type="SUPFAM" id="SSF57302">
    <property type="entry name" value="Snake toxin-like"/>
    <property type="match status" value="1"/>
</dbReference>
<dbReference type="InParanoid" id="A0A6P8NVS5"/>
<evidence type="ECO:0000256" key="1">
    <source>
        <dbReference type="SAM" id="SignalP"/>
    </source>
</evidence>
<sequence length="113" mass="12429">MKTFIIAAFLAILGISSGDRLQCYHCDVCTTELQNKTTVCSDKQMCVISKAKDGEMVKRGCLDSNKCKTYETIAQASYYHHCCEKDLCNSGHLAQLSLLGCAIVAGLWLQTLL</sequence>
<name>A0A6P8NVS5_GEOSA</name>
<dbReference type="GO" id="GO:0098552">
    <property type="term" value="C:side of membrane"/>
    <property type="evidence" value="ECO:0007669"/>
    <property type="project" value="UniProtKB-KW"/>
</dbReference>
<accession>A0A6P8NVS5</accession>
<feature type="chain" id="PRO_5028365512" evidence="1">
    <location>
        <begin position="19"/>
        <end position="113"/>
    </location>
</feature>
<feature type="signal peptide" evidence="1">
    <location>
        <begin position="1"/>
        <end position="18"/>
    </location>
</feature>